<feature type="transmembrane region" description="Helical" evidence="6">
    <location>
        <begin position="314"/>
        <end position="330"/>
    </location>
</feature>
<dbReference type="Proteomes" id="UP000448292">
    <property type="component" value="Unassembled WGS sequence"/>
</dbReference>
<feature type="transmembrane region" description="Helical" evidence="6">
    <location>
        <begin position="569"/>
        <end position="590"/>
    </location>
</feature>
<dbReference type="SUPFAM" id="SSF56281">
    <property type="entry name" value="Metallo-hydrolase/oxidoreductase"/>
    <property type="match status" value="1"/>
</dbReference>
<evidence type="ECO:0000256" key="6">
    <source>
        <dbReference type="SAM" id="Phobius"/>
    </source>
</evidence>
<evidence type="ECO:0000259" key="8">
    <source>
        <dbReference type="Pfam" id="PF13567"/>
    </source>
</evidence>
<evidence type="ECO:0000313" key="9">
    <source>
        <dbReference type="EMBL" id="TVM16362.1"/>
    </source>
</evidence>
<dbReference type="EMBL" id="QMIE01000011">
    <property type="protein sequence ID" value="TVM16362.1"/>
    <property type="molecule type" value="Genomic_DNA"/>
</dbReference>
<dbReference type="OrthoDB" id="9790149at2"/>
<keyword evidence="10" id="KW-1185">Reference proteome</keyword>
<gene>
    <name evidence="9" type="ORF">DPQ33_12105</name>
</gene>
<evidence type="ECO:0000256" key="1">
    <source>
        <dbReference type="ARBA" id="ARBA00004651"/>
    </source>
</evidence>
<dbReference type="CDD" id="cd07731">
    <property type="entry name" value="ComA-like_MBL-fold"/>
    <property type="match status" value="1"/>
</dbReference>
<evidence type="ECO:0000256" key="4">
    <source>
        <dbReference type="ARBA" id="ARBA00022989"/>
    </source>
</evidence>
<comment type="subcellular location">
    <subcellularLocation>
        <location evidence="1">Cell membrane</location>
        <topology evidence="1">Multi-pass membrane protein</topology>
    </subcellularLocation>
</comment>
<keyword evidence="4 6" id="KW-1133">Transmembrane helix</keyword>
<dbReference type="PANTHER" id="PTHR30619">
    <property type="entry name" value="DNA INTERNALIZATION/COMPETENCE PROTEIN COMEC/REC2"/>
    <property type="match status" value="1"/>
</dbReference>
<dbReference type="NCBIfam" id="TIGR00360">
    <property type="entry name" value="ComEC_N-term"/>
    <property type="match status" value="1"/>
</dbReference>
<accession>A0A7M3MCW6</accession>
<organism evidence="9 10">
    <name type="scientific">Oceanidesulfovibrio indonesiensis</name>
    <dbReference type="NCBI Taxonomy" id="54767"/>
    <lineage>
        <taxon>Bacteria</taxon>
        <taxon>Pseudomonadati</taxon>
        <taxon>Thermodesulfobacteriota</taxon>
        <taxon>Desulfovibrionia</taxon>
        <taxon>Desulfovibrionales</taxon>
        <taxon>Desulfovibrionaceae</taxon>
        <taxon>Oceanidesulfovibrio</taxon>
    </lineage>
</organism>
<feature type="transmembrane region" description="Helical" evidence="6">
    <location>
        <begin position="434"/>
        <end position="456"/>
    </location>
</feature>
<feature type="transmembrane region" description="Helical" evidence="6">
    <location>
        <begin position="468"/>
        <end position="493"/>
    </location>
</feature>
<evidence type="ECO:0000259" key="7">
    <source>
        <dbReference type="Pfam" id="PF03772"/>
    </source>
</evidence>
<dbReference type="InterPro" id="IPR036866">
    <property type="entry name" value="RibonucZ/Hydroxyglut_hydro"/>
</dbReference>
<feature type="transmembrane region" description="Helical" evidence="6">
    <location>
        <begin position="15"/>
        <end position="43"/>
    </location>
</feature>
<protein>
    <recommendedName>
        <fullName evidence="11">DNA internalization-related competence protein ComEC/Rec2</fullName>
    </recommendedName>
</protein>
<feature type="transmembrane region" description="Helical" evidence="6">
    <location>
        <begin position="55"/>
        <end position="72"/>
    </location>
</feature>
<name>A0A7M3MCW6_9BACT</name>
<proteinExistence type="predicted"/>
<feature type="transmembrane region" description="Helical" evidence="6">
    <location>
        <begin position="358"/>
        <end position="377"/>
    </location>
</feature>
<dbReference type="InterPro" id="IPR025405">
    <property type="entry name" value="DUF4131"/>
</dbReference>
<keyword evidence="2" id="KW-1003">Cell membrane</keyword>
<dbReference type="PANTHER" id="PTHR30619:SF1">
    <property type="entry name" value="RECOMBINATION PROTEIN 2"/>
    <property type="match status" value="1"/>
</dbReference>
<feature type="transmembrane region" description="Helical" evidence="6">
    <location>
        <begin position="278"/>
        <end position="302"/>
    </location>
</feature>
<evidence type="ECO:0000313" key="10">
    <source>
        <dbReference type="Proteomes" id="UP000448292"/>
    </source>
</evidence>
<sequence>MDRPALVPLLGWQQLLLAALAGFLAPSSLWAGVLGLVVLLWFIAGSRGMGRGRRLAMTVGAVCVFGFGWLWAGHVQNMRTADVSAPPAWLEAGEKVRVRGRIAEAVTRPGLRLRLVLQDVERIHEDGRIEPVSGGLRWTWINPDVIPAQGAGIEATLKLRPLSGFANDPDGDGYEAYWRNRGVAYTSFAVGERAEARLLSRGEALWETRLAVREKVFRHLIARGVRDDERTAGAGYPARQSVVSQGGAMTAALLLGERYFLDASTMELMGRADLRHTVALSGLHVACMALIGVVLAWLVGFVHPSVYLKVPRPRLAALLACVLAIVYVWLGGGSPSLVRASVMFLFFGVLLWMGRRSVIMDGLFLALAVICIASPLSVTDLRLVLSAASVAGIACIVPFLPGQAGRGNTAPSVSSATPSLGSTAFPWARRLGRYLLGFMIVTLAVHVATMPIRIWFFGDVPVNPLGNAVWLPLLGTVVMPLLVVGLGLTLLPWSWTLAQTAAERVLDLGASILDAMIGGLAWLDRLGAFPEMAVLRPTWPSWAGWWMVLVVALLWLDRRRSGRDRLPRGWQALACAGLLLLVGPPALAGVEAARYKAVSLTVLDVGQGQSLLIEGPGGVRALFDGGGFRSEFFDAGEHVVSPHLTRNRLPHLRFAMVSHGHTDHLKGLLHPLSAFRVGGFVRSDGPVSSRQEREQLAAILEKRKLPVRIAYAGDVIELSEGVTFDVVHPGREFDSGSSLNDSSLALRLMWHGRPLALMAGDVETKAIRAMVDSGRDLAADILVAPHHGGKSSVDVDFYGAVKPRLAVASVGRLNQWNLPSEEFVSAMRQLDVPLYTTAEHGAVTITWSTPDSDPIIQTIRSEASIE</sequence>
<evidence type="ECO:0008006" key="11">
    <source>
        <dbReference type="Google" id="ProtNLM"/>
    </source>
</evidence>
<feature type="domain" description="ComEC/Rec2-related protein" evidence="7">
    <location>
        <begin position="253"/>
        <end position="558"/>
    </location>
</feature>
<dbReference type="Pfam" id="PF03772">
    <property type="entry name" value="Competence"/>
    <property type="match status" value="1"/>
</dbReference>
<keyword evidence="5 6" id="KW-0472">Membrane</keyword>
<feature type="domain" description="DUF4131" evidence="8">
    <location>
        <begin position="25"/>
        <end position="191"/>
    </location>
</feature>
<dbReference type="Pfam" id="PF13567">
    <property type="entry name" value="DUF4131"/>
    <property type="match status" value="1"/>
</dbReference>
<dbReference type="InterPro" id="IPR052159">
    <property type="entry name" value="Competence_DNA_uptake"/>
</dbReference>
<dbReference type="InterPro" id="IPR004477">
    <property type="entry name" value="ComEC_N"/>
</dbReference>
<dbReference type="AlphaFoldDB" id="A0A7M3MCW6"/>
<evidence type="ECO:0000256" key="2">
    <source>
        <dbReference type="ARBA" id="ARBA00022475"/>
    </source>
</evidence>
<reference evidence="9 10" key="1">
    <citation type="submission" date="2018-06" db="EMBL/GenBank/DDBJ databases">
        <title>Complete genome of Desulfovibrio indonesiensis P37SLT.</title>
        <authorList>
            <person name="Crispim J.S."/>
            <person name="Vidigal P.M.P."/>
            <person name="Silva L.C.F."/>
            <person name="Laguardia C.N."/>
            <person name="Araujo L.C."/>
            <person name="Dias R.S."/>
            <person name="Sousa M.P."/>
            <person name="Paula S.O."/>
            <person name="Silva C."/>
        </authorList>
    </citation>
    <scope>NUCLEOTIDE SEQUENCE [LARGE SCALE GENOMIC DNA]</scope>
    <source>
        <strain evidence="9 10">P37SLT</strain>
    </source>
</reference>
<dbReference type="InterPro" id="IPR035681">
    <property type="entry name" value="ComA-like_MBL"/>
</dbReference>
<feature type="transmembrane region" description="Helical" evidence="6">
    <location>
        <begin position="383"/>
        <end position="400"/>
    </location>
</feature>
<dbReference type="RefSeq" id="WP_144303486.1">
    <property type="nucleotide sequence ID" value="NZ_QMIE01000011.1"/>
</dbReference>
<evidence type="ECO:0000256" key="5">
    <source>
        <dbReference type="ARBA" id="ARBA00023136"/>
    </source>
</evidence>
<dbReference type="Gene3D" id="3.60.15.10">
    <property type="entry name" value="Ribonuclease Z/Hydroxyacylglutathione hydrolase-like"/>
    <property type="match status" value="1"/>
</dbReference>
<feature type="transmembrane region" description="Helical" evidence="6">
    <location>
        <begin position="539"/>
        <end position="557"/>
    </location>
</feature>
<evidence type="ECO:0000256" key="3">
    <source>
        <dbReference type="ARBA" id="ARBA00022692"/>
    </source>
</evidence>
<dbReference type="GO" id="GO:0005886">
    <property type="term" value="C:plasma membrane"/>
    <property type="evidence" value="ECO:0007669"/>
    <property type="project" value="UniProtKB-SubCell"/>
</dbReference>
<keyword evidence="3 6" id="KW-0812">Transmembrane</keyword>
<comment type="caution">
    <text evidence="9">The sequence shown here is derived from an EMBL/GenBank/DDBJ whole genome shotgun (WGS) entry which is preliminary data.</text>
</comment>